<dbReference type="Proteomes" id="UP000016986">
    <property type="component" value="Unassembled WGS sequence"/>
</dbReference>
<reference evidence="1 2" key="1">
    <citation type="submission" date="2013-09" db="EMBL/GenBank/DDBJ databases">
        <title>Whole genome sequencing of Halarchaeum acidiphilum strain MH1-52-1.</title>
        <authorList>
            <person name="Shimane Y."/>
            <person name="Minegishi H."/>
            <person name="Nishi S."/>
            <person name="Echigo A."/>
            <person name="Shuto A."/>
            <person name="Konishi M."/>
            <person name="Ito T."/>
            <person name="Ohkuma M."/>
            <person name="Ohta Y."/>
            <person name="Nagano Y."/>
            <person name="Tsubouchi T."/>
            <person name="Mori K."/>
            <person name="Usui K."/>
            <person name="Kamekura M."/>
            <person name="Usami R."/>
            <person name="Takaki Y."/>
            <person name="Hatada Y."/>
        </authorList>
    </citation>
    <scope>NUCLEOTIDE SEQUENCE [LARGE SCALE GENOMIC DNA]</scope>
    <source>
        <strain evidence="1 2">JCM 16109</strain>
    </source>
</reference>
<comment type="caution">
    <text evidence="1">The sequence shown here is derived from an EMBL/GenBank/DDBJ whole genome shotgun (WGS) entry which is preliminary data.</text>
</comment>
<dbReference type="EMBL" id="BATA01000011">
    <property type="protein sequence ID" value="GAD51930.1"/>
    <property type="molecule type" value="Genomic_DNA"/>
</dbReference>
<sequence>MGNQSQGVTIDAVVHTSLFEHLMTRGSVGIEVYGKMNTTTILALRTGVIFDGIQHPAAFVSNPFASFAVAYDYQFHFPMFSMVTGDDYSHSSDDAGIRGVAESQCRWGNESASNESAADATAAA</sequence>
<proteinExistence type="predicted"/>
<evidence type="ECO:0000313" key="2">
    <source>
        <dbReference type="Proteomes" id="UP000016986"/>
    </source>
</evidence>
<evidence type="ECO:0000313" key="1">
    <source>
        <dbReference type="EMBL" id="GAD51930.1"/>
    </source>
</evidence>
<gene>
    <name evidence="1" type="ORF">MBEHAL_0690</name>
</gene>
<name>U2YSF6_9EURY</name>
<keyword evidence="2" id="KW-1185">Reference proteome</keyword>
<organism evidence="1 2">
    <name type="scientific">Halarchaeum acidiphilum MH1-52-1</name>
    <dbReference type="NCBI Taxonomy" id="1261545"/>
    <lineage>
        <taxon>Archaea</taxon>
        <taxon>Methanobacteriati</taxon>
        <taxon>Methanobacteriota</taxon>
        <taxon>Stenosarchaea group</taxon>
        <taxon>Halobacteria</taxon>
        <taxon>Halobacteriales</taxon>
        <taxon>Halobacteriaceae</taxon>
    </lineage>
</organism>
<dbReference type="Pfam" id="PF24019">
    <property type="entry name" value="DUF7332"/>
    <property type="match status" value="1"/>
</dbReference>
<dbReference type="InterPro" id="IPR055756">
    <property type="entry name" value="DUF7332"/>
</dbReference>
<accession>U2YSF6</accession>
<protein>
    <submittedName>
        <fullName evidence="1">Hypotheical conserved protein</fullName>
    </submittedName>
</protein>
<dbReference type="eggNOG" id="arCOG08118">
    <property type="taxonomic scope" value="Archaea"/>
</dbReference>
<dbReference type="AlphaFoldDB" id="U2YSF6"/>